<proteinExistence type="predicted"/>
<evidence type="ECO:0000256" key="5">
    <source>
        <dbReference type="ARBA" id="ARBA00022683"/>
    </source>
</evidence>
<dbReference type="HOGENOM" id="CLU_069101_2_0_9"/>
<feature type="transmembrane region" description="Helical" evidence="9">
    <location>
        <begin position="20"/>
        <end position="42"/>
    </location>
</feature>
<feature type="transmembrane region" description="Helical" evidence="9">
    <location>
        <begin position="198"/>
        <end position="216"/>
    </location>
</feature>
<dbReference type="EMBL" id="KI271589">
    <property type="protein sequence ID" value="ERL65086.1"/>
    <property type="molecule type" value="Genomic_DNA"/>
</dbReference>
<evidence type="ECO:0000256" key="3">
    <source>
        <dbReference type="ARBA" id="ARBA00022475"/>
    </source>
</evidence>
<keyword evidence="2" id="KW-0813">Transport</keyword>
<evidence type="ECO:0000256" key="9">
    <source>
        <dbReference type="SAM" id="Phobius"/>
    </source>
</evidence>
<feature type="transmembrane region" description="Helical" evidence="9">
    <location>
        <begin position="91"/>
        <end position="116"/>
    </location>
</feature>
<evidence type="ECO:0000313" key="11">
    <source>
        <dbReference type="Proteomes" id="UP000030647"/>
    </source>
</evidence>
<gene>
    <name evidence="10" type="ORF">L248_3024</name>
</gene>
<evidence type="ECO:0000256" key="2">
    <source>
        <dbReference type="ARBA" id="ARBA00022448"/>
    </source>
</evidence>
<evidence type="ECO:0000256" key="1">
    <source>
        <dbReference type="ARBA" id="ARBA00004651"/>
    </source>
</evidence>
<keyword evidence="4" id="KW-0762">Sugar transport</keyword>
<keyword evidence="3" id="KW-1003">Cell membrane</keyword>
<dbReference type="RefSeq" id="WP_022529609.1">
    <property type="nucleotide sequence ID" value="NZ_KI271589.1"/>
</dbReference>
<dbReference type="PROSITE" id="PS51106">
    <property type="entry name" value="PTS_EIIC_TYPE_4"/>
    <property type="match status" value="1"/>
</dbReference>
<dbReference type="STRING" id="1231336.L248_3024"/>
<dbReference type="InterPro" id="IPR004700">
    <property type="entry name" value="PTS_IIC_man"/>
</dbReference>
<accession>U4TJS4</accession>
<feature type="transmembrane region" description="Helical" evidence="9">
    <location>
        <begin position="49"/>
        <end position="71"/>
    </location>
</feature>
<feature type="transmembrane region" description="Helical" evidence="9">
    <location>
        <begin position="222"/>
        <end position="239"/>
    </location>
</feature>
<dbReference type="OrthoDB" id="1649937at2"/>
<dbReference type="InterPro" id="IPR050303">
    <property type="entry name" value="GatZ_KbaZ_carbometab"/>
</dbReference>
<dbReference type="PANTHER" id="PTHR32502">
    <property type="entry name" value="N-ACETYLGALACTOSAMINE PERMEASE II COMPONENT-RELATED"/>
    <property type="match status" value="1"/>
</dbReference>
<sequence>MLLYQAFIIGLYAAWGKWFGIYGSFGQVMPFFFTPVLAILLGKSPVDALMIDAAIALAFYGVMQIGAVMPQDTGFGGTLGLGFALILNQKPAIAVALAVPISMLAVVVWNLLKFWFTTNVEVFDKYIDERNMKKFNRLWWIQMAVYILTYFLLAFLAVLLGTHGIKAFVTSIPKPFLSGLTVAAGMLPAVGMGMLLKYVWNIEFLPFFIAGFLLGAYLKLPIMAISLFGVVFGLIMFFIDRHINDVKKSNQAQAVTAGPSTDDDEGDFFNE</sequence>
<dbReference type="GO" id="GO:0005886">
    <property type="term" value="C:plasma membrane"/>
    <property type="evidence" value="ECO:0007669"/>
    <property type="project" value="UniProtKB-SubCell"/>
</dbReference>
<dbReference type="PANTHER" id="PTHR32502:SF8">
    <property type="entry name" value="N-ACETYLGALACTOSAMINE PERMEASE IIC COMPONENT 1"/>
    <property type="match status" value="1"/>
</dbReference>
<keyword evidence="11" id="KW-1185">Reference proteome</keyword>
<dbReference type="Proteomes" id="UP000030647">
    <property type="component" value="Unassembled WGS sequence"/>
</dbReference>
<keyword evidence="6 9" id="KW-0812">Transmembrane</keyword>
<evidence type="ECO:0000313" key="10">
    <source>
        <dbReference type="EMBL" id="ERL65086.1"/>
    </source>
</evidence>
<feature type="transmembrane region" description="Helical" evidence="9">
    <location>
        <begin position="137"/>
        <end position="160"/>
    </location>
</feature>
<evidence type="ECO:0000256" key="6">
    <source>
        <dbReference type="ARBA" id="ARBA00022692"/>
    </source>
</evidence>
<dbReference type="Pfam" id="PF03609">
    <property type="entry name" value="EII-Sor"/>
    <property type="match status" value="1"/>
</dbReference>
<protein>
    <submittedName>
        <fullName evidence="10">Uncharacterized protein</fullName>
    </submittedName>
</protein>
<comment type="subcellular location">
    <subcellularLocation>
        <location evidence="1">Cell membrane</location>
        <topology evidence="1">Multi-pass membrane protein</topology>
    </subcellularLocation>
</comment>
<name>U4TJS4_9LACO</name>
<keyword evidence="7 9" id="KW-1133">Transmembrane helix</keyword>
<keyword evidence="8 9" id="KW-0472">Membrane</keyword>
<organism evidence="10 11">
    <name type="scientific">Schleiferilactobacillus shenzhenensis LY-73</name>
    <dbReference type="NCBI Taxonomy" id="1231336"/>
    <lineage>
        <taxon>Bacteria</taxon>
        <taxon>Bacillati</taxon>
        <taxon>Bacillota</taxon>
        <taxon>Bacilli</taxon>
        <taxon>Lactobacillales</taxon>
        <taxon>Lactobacillaceae</taxon>
        <taxon>Schleiferilactobacillus</taxon>
    </lineage>
</organism>
<feature type="transmembrane region" description="Helical" evidence="9">
    <location>
        <begin position="172"/>
        <end position="191"/>
    </location>
</feature>
<evidence type="ECO:0000256" key="4">
    <source>
        <dbReference type="ARBA" id="ARBA00022597"/>
    </source>
</evidence>
<dbReference type="AlphaFoldDB" id="U4TJS4"/>
<dbReference type="GO" id="GO:0009401">
    <property type="term" value="P:phosphoenolpyruvate-dependent sugar phosphotransferase system"/>
    <property type="evidence" value="ECO:0007669"/>
    <property type="project" value="UniProtKB-KW"/>
</dbReference>
<keyword evidence="5" id="KW-0598">Phosphotransferase system</keyword>
<evidence type="ECO:0000256" key="8">
    <source>
        <dbReference type="ARBA" id="ARBA00023136"/>
    </source>
</evidence>
<evidence type="ECO:0000256" key="7">
    <source>
        <dbReference type="ARBA" id="ARBA00022989"/>
    </source>
</evidence>
<reference evidence="11" key="1">
    <citation type="journal article" date="2013" name="Genome Announc.">
        <title>Whole-Genome Sequencing of Lactobacillus shenzhenensis Strain LY-73T.</title>
        <authorList>
            <person name="Lin Z."/>
            <person name="Liu Z."/>
            <person name="Yang R."/>
            <person name="Zou Y."/>
            <person name="Wan D."/>
            <person name="Chen J."/>
            <person name="Guo M."/>
            <person name="Zhao J."/>
            <person name="Fang C."/>
            <person name="Yang R."/>
            <person name="Liu F."/>
        </authorList>
    </citation>
    <scope>NUCLEOTIDE SEQUENCE [LARGE SCALE GENOMIC DNA]</scope>
    <source>
        <strain evidence="11">LY-73</strain>
    </source>
</reference>
<dbReference type="eggNOG" id="COG3715">
    <property type="taxonomic scope" value="Bacteria"/>
</dbReference>